<dbReference type="Gene3D" id="3.30.2350.10">
    <property type="entry name" value="Pseudouridine synthase"/>
    <property type="match status" value="1"/>
</dbReference>
<dbReference type="GO" id="GO:1990481">
    <property type="term" value="P:mRNA pseudouridine synthesis"/>
    <property type="evidence" value="ECO:0007669"/>
    <property type="project" value="TreeGrafter"/>
</dbReference>
<evidence type="ECO:0000256" key="3">
    <source>
        <dbReference type="ARBA" id="ARBA00022694"/>
    </source>
</evidence>
<dbReference type="SUPFAM" id="SSF55120">
    <property type="entry name" value="Pseudouridine synthase"/>
    <property type="match status" value="1"/>
</dbReference>
<dbReference type="EC" id="5.4.99.25" evidence="5"/>
<dbReference type="AlphaFoldDB" id="A0A6M4JE35"/>
<dbReference type="Proteomes" id="UP000500686">
    <property type="component" value="Chromosome"/>
</dbReference>
<dbReference type="EMBL" id="CP053096">
    <property type="protein sequence ID" value="QJR43332.1"/>
    <property type="molecule type" value="Genomic_DNA"/>
</dbReference>
<keyword evidence="4 5" id="KW-0413">Isomerase</keyword>
<dbReference type="GO" id="GO:0031119">
    <property type="term" value="P:tRNA pseudouridine synthesis"/>
    <property type="evidence" value="ECO:0007669"/>
    <property type="project" value="UniProtKB-UniRule"/>
</dbReference>
<dbReference type="Pfam" id="PF01509">
    <property type="entry name" value="TruB_N"/>
    <property type="match status" value="1"/>
</dbReference>
<organism evidence="6 7">
    <name type="scientific">Mycoplasma miroungigenitalium</name>
    <dbReference type="NCBI Taxonomy" id="754515"/>
    <lineage>
        <taxon>Bacteria</taxon>
        <taxon>Bacillati</taxon>
        <taxon>Mycoplasmatota</taxon>
        <taxon>Mollicutes</taxon>
        <taxon>Mycoplasmataceae</taxon>
        <taxon>Mycoplasma</taxon>
    </lineage>
</organism>
<keyword evidence="3 5" id="KW-0819">tRNA processing</keyword>
<comment type="function">
    <text evidence="5">Responsible for synthesis of pseudouridine from uracil-55 in the psi GC loop of transfer RNAs.</text>
</comment>
<dbReference type="InterPro" id="IPR002501">
    <property type="entry name" value="PsdUridine_synth_N"/>
</dbReference>
<dbReference type="GO" id="GO:0003723">
    <property type="term" value="F:RNA binding"/>
    <property type="evidence" value="ECO:0007669"/>
    <property type="project" value="InterPro"/>
</dbReference>
<dbReference type="GO" id="GO:0160148">
    <property type="term" value="F:tRNA pseudouridine(55) synthase activity"/>
    <property type="evidence" value="ECO:0007669"/>
    <property type="project" value="UniProtKB-EC"/>
</dbReference>
<dbReference type="InterPro" id="IPR014780">
    <property type="entry name" value="tRNA_psdUridine_synth_TruB"/>
</dbReference>
<comment type="catalytic activity">
    <reaction evidence="1 5">
        <text>uridine(55) in tRNA = pseudouridine(55) in tRNA</text>
        <dbReference type="Rhea" id="RHEA:42532"/>
        <dbReference type="Rhea" id="RHEA-COMP:10101"/>
        <dbReference type="Rhea" id="RHEA-COMP:10102"/>
        <dbReference type="ChEBI" id="CHEBI:65314"/>
        <dbReference type="ChEBI" id="CHEBI:65315"/>
        <dbReference type="EC" id="5.4.99.25"/>
    </reaction>
</comment>
<dbReference type="HAMAP" id="MF_01080">
    <property type="entry name" value="TruB_bact"/>
    <property type="match status" value="1"/>
</dbReference>
<reference evidence="6 7" key="1">
    <citation type="submission" date="2020-05" db="EMBL/GenBank/DDBJ databases">
        <title>Novel Mycoplasma species detected in Mirounga angustirostris (northern elephant seal) from the USA.</title>
        <authorList>
            <person name="Volokhov D.V."/>
        </authorList>
    </citation>
    <scope>NUCLEOTIDE SEQUENCE [LARGE SCALE GENOMIC DNA]</scope>
    <source>
        <strain evidence="6 7">Mirounga ES2806-GEN</strain>
    </source>
</reference>
<proteinExistence type="inferred from homology"/>
<dbReference type="PANTHER" id="PTHR13767:SF2">
    <property type="entry name" value="PSEUDOURIDYLATE SYNTHASE TRUB1"/>
    <property type="match status" value="1"/>
</dbReference>
<accession>A0A6M4JE35</accession>
<evidence type="ECO:0000256" key="2">
    <source>
        <dbReference type="ARBA" id="ARBA00005642"/>
    </source>
</evidence>
<evidence type="ECO:0000256" key="5">
    <source>
        <dbReference type="HAMAP-Rule" id="MF_01080"/>
    </source>
</evidence>
<dbReference type="NCBIfam" id="TIGR00431">
    <property type="entry name" value="TruB"/>
    <property type="match status" value="1"/>
</dbReference>
<gene>
    <name evidence="5 6" type="primary">truB</name>
    <name evidence="6" type="ORF">HLA87_00715</name>
</gene>
<evidence type="ECO:0000256" key="1">
    <source>
        <dbReference type="ARBA" id="ARBA00000385"/>
    </source>
</evidence>
<comment type="similarity">
    <text evidence="2 5">Belongs to the pseudouridine synthase TruB family. Type 1 subfamily.</text>
</comment>
<evidence type="ECO:0000256" key="4">
    <source>
        <dbReference type="ARBA" id="ARBA00023235"/>
    </source>
</evidence>
<evidence type="ECO:0000313" key="6">
    <source>
        <dbReference type="EMBL" id="QJR43332.1"/>
    </source>
</evidence>
<dbReference type="KEGG" id="mmir:HLA87_00715"/>
<dbReference type="PANTHER" id="PTHR13767">
    <property type="entry name" value="TRNA-PSEUDOURIDINE SYNTHASE"/>
    <property type="match status" value="1"/>
</dbReference>
<dbReference type="RefSeq" id="WP_171110961.1">
    <property type="nucleotide sequence ID" value="NZ_CP053096.1"/>
</dbReference>
<name>A0A6M4JE35_9MOLU</name>
<sequence length="284" mass="31645">MFYLVYKPKGISSFSCIRDFARQHKIKKIGHTGTLDPLASGLLLVATDEETKLISYVANKNKTYITTIQFGKATSTYDSEGDITDVSAVKIKSSQVQDLLSWLSNQTTQIPPIFSAKKVDGVRSYDLARKNKAVQLKSQKISVNNVKLIEFDKQKQQLTVELSVSNGTYIRSLANDIGRAFGTVSFMLELERIEISGLHKNLLSKNNYIAIINVLPLVELGNIIVNNAQLELLSKGQIIDINADDGTYLLTSQNTQDMVLGIIVINQNKAKVKKIFGNRLFKKE</sequence>
<keyword evidence="7" id="KW-1185">Reference proteome</keyword>
<dbReference type="InterPro" id="IPR020103">
    <property type="entry name" value="PsdUridine_synth_cat_dom_sf"/>
</dbReference>
<protein>
    <recommendedName>
        <fullName evidence="5">tRNA pseudouridine synthase B</fullName>
        <ecNumber evidence="5">5.4.99.25</ecNumber>
    </recommendedName>
    <alternativeName>
        <fullName evidence="5">tRNA pseudouridine(55) synthase</fullName>
        <shortName evidence="5">Psi55 synthase</shortName>
    </alternativeName>
    <alternativeName>
        <fullName evidence="5">tRNA pseudouridylate synthase</fullName>
    </alternativeName>
    <alternativeName>
        <fullName evidence="5">tRNA-uridine isomerase</fullName>
    </alternativeName>
</protein>
<feature type="active site" description="Nucleophile" evidence="5">
    <location>
        <position position="36"/>
    </location>
</feature>
<evidence type="ECO:0000313" key="7">
    <source>
        <dbReference type="Proteomes" id="UP000500686"/>
    </source>
</evidence>